<evidence type="ECO:0000256" key="1">
    <source>
        <dbReference type="SAM" id="MobiDB-lite"/>
    </source>
</evidence>
<evidence type="ECO:0000313" key="2">
    <source>
        <dbReference type="EMBL" id="SFW92064.1"/>
    </source>
</evidence>
<evidence type="ECO:0000313" key="3">
    <source>
        <dbReference type="Proteomes" id="UP000182740"/>
    </source>
</evidence>
<dbReference type="AlphaFoldDB" id="A0A1K1T669"/>
<organism evidence="2 3">
    <name type="scientific">Amycolatopsis australiensis</name>
    <dbReference type="NCBI Taxonomy" id="546364"/>
    <lineage>
        <taxon>Bacteria</taxon>
        <taxon>Bacillati</taxon>
        <taxon>Actinomycetota</taxon>
        <taxon>Actinomycetes</taxon>
        <taxon>Pseudonocardiales</taxon>
        <taxon>Pseudonocardiaceae</taxon>
        <taxon>Amycolatopsis</taxon>
    </lineage>
</organism>
<dbReference type="Proteomes" id="UP000182740">
    <property type="component" value="Unassembled WGS sequence"/>
</dbReference>
<accession>A0A1K1T669</accession>
<feature type="region of interest" description="Disordered" evidence="1">
    <location>
        <begin position="155"/>
        <end position="174"/>
    </location>
</feature>
<name>A0A1K1T669_9PSEU</name>
<dbReference type="EMBL" id="FPJG01000006">
    <property type="protein sequence ID" value="SFW92064.1"/>
    <property type="molecule type" value="Genomic_DNA"/>
</dbReference>
<dbReference type="RefSeq" id="WP_072481395.1">
    <property type="nucleotide sequence ID" value="NZ_FPJG01000006.1"/>
</dbReference>
<protein>
    <submittedName>
        <fullName evidence="2">Uncharacterized protein</fullName>
    </submittedName>
</protein>
<keyword evidence="3" id="KW-1185">Reference proteome</keyword>
<proteinExistence type="predicted"/>
<gene>
    <name evidence="2" type="ORF">SAMN04489730_8362</name>
</gene>
<dbReference type="OrthoDB" id="3615488at2"/>
<reference evidence="3" key="1">
    <citation type="submission" date="2016-11" db="EMBL/GenBank/DDBJ databases">
        <authorList>
            <person name="Varghese N."/>
            <person name="Submissions S."/>
        </authorList>
    </citation>
    <scope>NUCLEOTIDE SEQUENCE [LARGE SCALE GENOMIC DNA]</scope>
    <source>
        <strain evidence="3">DSM 44671</strain>
    </source>
</reference>
<sequence>MAAVEQAARTGESLPTRVPIGTGLGTATVDGLGGLVSVELDRDAIAGQSGIPSGIADCVIETYGKAIEFIGTCAVELGKLGYKTIVAIVTSAIPIVDVFASKDVIDAVVDAFATLINSINGLFAQAITTLGHFRGQATALVQGNTNFPDIPPMPANSGMDNEKQWRVDPTAAPA</sequence>